<protein>
    <submittedName>
        <fullName evidence="1">Uncharacterized protein</fullName>
    </submittedName>
</protein>
<organism evidence="1 2">
    <name type="scientific">Liparis tanakae</name>
    <name type="common">Tanaka's snailfish</name>
    <dbReference type="NCBI Taxonomy" id="230148"/>
    <lineage>
        <taxon>Eukaryota</taxon>
        <taxon>Metazoa</taxon>
        <taxon>Chordata</taxon>
        <taxon>Craniata</taxon>
        <taxon>Vertebrata</taxon>
        <taxon>Euteleostomi</taxon>
        <taxon>Actinopterygii</taxon>
        <taxon>Neopterygii</taxon>
        <taxon>Teleostei</taxon>
        <taxon>Neoteleostei</taxon>
        <taxon>Acanthomorphata</taxon>
        <taxon>Eupercaria</taxon>
        <taxon>Perciformes</taxon>
        <taxon>Cottioidei</taxon>
        <taxon>Cottales</taxon>
        <taxon>Liparidae</taxon>
        <taxon>Liparis</taxon>
    </lineage>
</organism>
<accession>A0A4Z2H077</accession>
<evidence type="ECO:0000313" key="1">
    <source>
        <dbReference type="EMBL" id="TNN59159.1"/>
    </source>
</evidence>
<dbReference type="EMBL" id="SRLO01000362">
    <property type="protein sequence ID" value="TNN59159.1"/>
    <property type="molecule type" value="Genomic_DNA"/>
</dbReference>
<name>A0A4Z2H077_9TELE</name>
<gene>
    <name evidence="1" type="ORF">EYF80_030609</name>
</gene>
<keyword evidence="2" id="KW-1185">Reference proteome</keyword>
<dbReference type="AlphaFoldDB" id="A0A4Z2H077"/>
<comment type="caution">
    <text evidence="1">The sequence shown here is derived from an EMBL/GenBank/DDBJ whole genome shotgun (WGS) entry which is preliminary data.</text>
</comment>
<proteinExistence type="predicted"/>
<reference evidence="1 2" key="1">
    <citation type="submission" date="2019-03" db="EMBL/GenBank/DDBJ databases">
        <title>First draft genome of Liparis tanakae, snailfish: a comprehensive survey of snailfish specific genes.</title>
        <authorList>
            <person name="Kim W."/>
            <person name="Song I."/>
            <person name="Jeong J.-H."/>
            <person name="Kim D."/>
            <person name="Kim S."/>
            <person name="Ryu S."/>
            <person name="Song J.Y."/>
            <person name="Lee S.K."/>
        </authorList>
    </citation>
    <scope>NUCLEOTIDE SEQUENCE [LARGE SCALE GENOMIC DNA]</scope>
    <source>
        <tissue evidence="1">Muscle</tissue>
    </source>
</reference>
<dbReference type="Proteomes" id="UP000314294">
    <property type="component" value="Unassembled WGS sequence"/>
</dbReference>
<evidence type="ECO:0000313" key="2">
    <source>
        <dbReference type="Proteomes" id="UP000314294"/>
    </source>
</evidence>
<sequence>MKVWTLETMEKQPGNQGKQLAMQVCREHDPGIICRFLGAFSASVAFTWLGEVQRPILPVHPSEGRALAAERRPMSLSGWLGPGQAETGWEEKQGHCYWIVLFAGATGPAVRDNPPNARHNEI</sequence>